<reference evidence="6 7" key="1">
    <citation type="submission" date="2014-09" db="EMBL/GenBank/DDBJ databases">
        <authorList>
            <person name="Chan K.-G."/>
        </authorList>
    </citation>
    <scope>NUCLEOTIDE SEQUENCE [LARGE SCALE GENOMIC DNA]</scope>
    <source>
        <strain evidence="6 7">ND07</strain>
    </source>
</reference>
<evidence type="ECO:0000313" key="6">
    <source>
        <dbReference type="EMBL" id="AIR90698.1"/>
    </source>
</evidence>
<dbReference type="Proteomes" id="UP000029493">
    <property type="component" value="Chromosome"/>
</dbReference>
<dbReference type="Gene3D" id="1.10.10.60">
    <property type="entry name" value="Homeodomain-like"/>
    <property type="match status" value="1"/>
</dbReference>
<dbReference type="OrthoDB" id="6003540at2"/>
<dbReference type="AlphaFoldDB" id="A0A089YG76"/>
<evidence type="ECO:0000256" key="2">
    <source>
        <dbReference type="ARBA" id="ARBA00023125"/>
    </source>
</evidence>
<organism evidence="6 7">
    <name type="scientific">Pseudomonas cremoricolorata</name>
    <dbReference type="NCBI Taxonomy" id="157783"/>
    <lineage>
        <taxon>Bacteria</taxon>
        <taxon>Pseudomonadati</taxon>
        <taxon>Pseudomonadota</taxon>
        <taxon>Gammaproteobacteria</taxon>
        <taxon>Pseudomonadales</taxon>
        <taxon>Pseudomonadaceae</taxon>
        <taxon>Pseudomonas</taxon>
    </lineage>
</organism>
<dbReference type="STRING" id="157783.LK03_16085"/>
<dbReference type="InterPro" id="IPR018060">
    <property type="entry name" value="HTH_AraC"/>
</dbReference>
<keyword evidence="3" id="KW-0804">Transcription</keyword>
<dbReference type="InterPro" id="IPR009057">
    <property type="entry name" value="Homeodomain-like_sf"/>
</dbReference>
<dbReference type="RefSeq" id="WP_038413326.1">
    <property type="nucleotide sequence ID" value="NZ_CP009455.1"/>
</dbReference>
<dbReference type="KEGG" id="psw:LK03_16085"/>
<keyword evidence="1" id="KW-0805">Transcription regulation</keyword>
<dbReference type="PROSITE" id="PS01124">
    <property type="entry name" value="HTH_ARAC_FAMILY_2"/>
    <property type="match status" value="1"/>
</dbReference>
<comment type="function">
    <text evidence="4">Regulatory protein of the TOL plasmid xyl operons. XylS activates the xylXYZLTEGFJQKIH operon required for the degradation of toluene, m-xylene and p-xylene.</text>
</comment>
<dbReference type="EMBL" id="CP009455">
    <property type="protein sequence ID" value="AIR90698.1"/>
    <property type="molecule type" value="Genomic_DNA"/>
</dbReference>
<protein>
    <recommendedName>
        <fullName evidence="5">HTH araC/xylS-type domain-containing protein</fullName>
    </recommendedName>
</protein>
<evidence type="ECO:0000259" key="5">
    <source>
        <dbReference type="PROSITE" id="PS01124"/>
    </source>
</evidence>
<evidence type="ECO:0000256" key="1">
    <source>
        <dbReference type="ARBA" id="ARBA00023015"/>
    </source>
</evidence>
<evidence type="ECO:0000313" key="7">
    <source>
        <dbReference type="Proteomes" id="UP000029493"/>
    </source>
</evidence>
<dbReference type="SMART" id="SM00342">
    <property type="entry name" value="HTH_ARAC"/>
    <property type="match status" value="1"/>
</dbReference>
<evidence type="ECO:0000256" key="4">
    <source>
        <dbReference type="ARBA" id="ARBA00037345"/>
    </source>
</evidence>
<dbReference type="GO" id="GO:0043565">
    <property type="term" value="F:sequence-specific DNA binding"/>
    <property type="evidence" value="ECO:0007669"/>
    <property type="project" value="InterPro"/>
</dbReference>
<proteinExistence type="predicted"/>
<sequence>MHCSSAHFDDVHLHAGAIVGWQQTYDQLSEGHPHTFLRHVTGERFQLFQETLDTRVVQRGKAPEGRLCLAIPLGQARSGMFQGQNLGSEQVALLRGGETFFVQAEAGMRLLAITVDLARFARVAAFELSDEQLHRLGHSTRLQVPAAQLQQATQRLQRLLEVHDHALDERWVEQQVLEALLDVLGQADDISRRRSGNKAVGAYLVRRCQELVMAQADEPLGILELCEQLKVSRRTLQSAFHDATGMRPVEYLRAVRLNEARRRLRDQPAPDTSVSRVANDLGFTHLSHFAVQYKRLFGERPSHTLGAAAGAH</sequence>
<keyword evidence="7" id="KW-1185">Reference proteome</keyword>
<keyword evidence="2" id="KW-0238">DNA-binding</keyword>
<name>A0A089YG76_9PSED</name>
<feature type="domain" description="HTH araC/xylS-type" evidence="5">
    <location>
        <begin position="206"/>
        <end position="307"/>
    </location>
</feature>
<evidence type="ECO:0000256" key="3">
    <source>
        <dbReference type="ARBA" id="ARBA00023163"/>
    </source>
</evidence>
<gene>
    <name evidence="6" type="ORF">LK03_16085</name>
</gene>
<accession>A0A089YG76</accession>
<dbReference type="SUPFAM" id="SSF46689">
    <property type="entry name" value="Homeodomain-like"/>
    <property type="match status" value="2"/>
</dbReference>
<dbReference type="Pfam" id="PF12833">
    <property type="entry name" value="HTH_18"/>
    <property type="match status" value="1"/>
</dbReference>
<dbReference type="GO" id="GO:0003700">
    <property type="term" value="F:DNA-binding transcription factor activity"/>
    <property type="evidence" value="ECO:0007669"/>
    <property type="project" value="InterPro"/>
</dbReference>
<dbReference type="PANTHER" id="PTHR46796">
    <property type="entry name" value="HTH-TYPE TRANSCRIPTIONAL ACTIVATOR RHAS-RELATED"/>
    <property type="match status" value="1"/>
</dbReference>
<dbReference type="eggNOG" id="COG2207">
    <property type="taxonomic scope" value="Bacteria"/>
</dbReference>
<dbReference type="PANTHER" id="PTHR46796:SF12">
    <property type="entry name" value="HTH-TYPE DNA-BINDING TRANSCRIPTIONAL ACTIVATOR EUTR"/>
    <property type="match status" value="1"/>
</dbReference>
<dbReference type="InterPro" id="IPR050204">
    <property type="entry name" value="AraC_XylS_family_regulators"/>
</dbReference>